<dbReference type="InterPro" id="IPR036028">
    <property type="entry name" value="SH3-like_dom_sf"/>
</dbReference>
<evidence type="ECO:0008006" key="7">
    <source>
        <dbReference type="Google" id="ProtNLM"/>
    </source>
</evidence>
<evidence type="ECO:0000256" key="2">
    <source>
        <dbReference type="PROSITE-ProRule" id="PRU00192"/>
    </source>
</evidence>
<dbReference type="OMA" id="ESAYMAN"/>
<dbReference type="Pfam" id="PF00018">
    <property type="entry name" value="SH3_1"/>
    <property type="match status" value="1"/>
</dbReference>
<dbReference type="GO" id="GO:1990528">
    <property type="term" value="C:Rvs161p-Rvs167p complex"/>
    <property type="evidence" value="ECO:0007669"/>
    <property type="project" value="TreeGrafter"/>
</dbReference>
<dbReference type="PANTHER" id="PTHR47174">
    <property type="entry name" value="BRIDGING INTEGRATOR 3"/>
    <property type="match status" value="1"/>
</dbReference>
<dbReference type="InterPro" id="IPR004148">
    <property type="entry name" value="BAR_dom"/>
</dbReference>
<dbReference type="OrthoDB" id="443981at2759"/>
<dbReference type="SMART" id="SM00721">
    <property type="entry name" value="BAR"/>
    <property type="match status" value="1"/>
</dbReference>
<dbReference type="InParanoid" id="A0A168LCN0"/>
<dbReference type="PROSITE" id="PS51021">
    <property type="entry name" value="BAR"/>
    <property type="match status" value="1"/>
</dbReference>
<dbReference type="STRING" id="4829.A0A168LCN0"/>
<keyword evidence="1 2" id="KW-0728">SH3 domain</keyword>
<dbReference type="FunFam" id="2.30.30.40:FF:000100">
    <property type="entry name" value="SH3 domain-containing YSC84-like protein 1"/>
    <property type="match status" value="1"/>
</dbReference>
<evidence type="ECO:0000259" key="4">
    <source>
        <dbReference type="PROSITE" id="PS51021"/>
    </source>
</evidence>
<dbReference type="PANTHER" id="PTHR47174:SF1">
    <property type="entry name" value="REDUCED VIABILITY UPON STARVATION PROTEIN 167"/>
    <property type="match status" value="1"/>
</dbReference>
<dbReference type="FunCoup" id="A0A168LCN0">
    <property type="interactions" value="143"/>
</dbReference>
<dbReference type="GO" id="GO:0006897">
    <property type="term" value="P:endocytosis"/>
    <property type="evidence" value="ECO:0007669"/>
    <property type="project" value="InterPro"/>
</dbReference>
<dbReference type="GO" id="GO:0051666">
    <property type="term" value="P:actin cortical patch localization"/>
    <property type="evidence" value="ECO:0007669"/>
    <property type="project" value="InterPro"/>
</dbReference>
<dbReference type="Proteomes" id="UP000078561">
    <property type="component" value="Unassembled WGS sequence"/>
</dbReference>
<evidence type="ECO:0000313" key="6">
    <source>
        <dbReference type="Proteomes" id="UP000078561"/>
    </source>
</evidence>
<dbReference type="InterPro" id="IPR027267">
    <property type="entry name" value="AH/BAR_dom_sf"/>
</dbReference>
<feature type="domain" description="BAR" evidence="4">
    <location>
        <begin position="1"/>
        <end position="239"/>
    </location>
</feature>
<feature type="domain" description="SH3" evidence="3">
    <location>
        <begin position="323"/>
        <end position="382"/>
    </location>
</feature>
<reference evidence="5" key="1">
    <citation type="submission" date="2016-04" db="EMBL/GenBank/DDBJ databases">
        <authorList>
            <person name="Evans L.H."/>
            <person name="Alamgir A."/>
            <person name="Owens N."/>
            <person name="Weber N.D."/>
            <person name="Virtaneva K."/>
            <person name="Barbian K."/>
            <person name="Babar A."/>
            <person name="Rosenke K."/>
        </authorList>
    </citation>
    <scope>NUCLEOTIDE SEQUENCE [LARGE SCALE GENOMIC DNA]</scope>
    <source>
        <strain evidence="5">CBS 101.48</strain>
    </source>
</reference>
<dbReference type="PRINTS" id="PR00452">
    <property type="entry name" value="SH3DOMAIN"/>
</dbReference>
<dbReference type="PROSITE" id="PS50002">
    <property type="entry name" value="SH3"/>
    <property type="match status" value="1"/>
</dbReference>
<dbReference type="GO" id="GO:0031097">
    <property type="term" value="C:medial cortex"/>
    <property type="evidence" value="ECO:0007669"/>
    <property type="project" value="TreeGrafter"/>
</dbReference>
<dbReference type="SUPFAM" id="SSF103657">
    <property type="entry name" value="BAR/IMD domain-like"/>
    <property type="match status" value="1"/>
</dbReference>
<dbReference type="SMART" id="SM00326">
    <property type="entry name" value="SH3"/>
    <property type="match status" value="1"/>
</dbReference>
<proteinExistence type="predicted"/>
<dbReference type="EMBL" id="LT551165">
    <property type="protein sequence ID" value="SAL96526.1"/>
    <property type="molecule type" value="Genomic_DNA"/>
</dbReference>
<evidence type="ECO:0000256" key="1">
    <source>
        <dbReference type="ARBA" id="ARBA00022443"/>
    </source>
</evidence>
<dbReference type="InterPro" id="IPR001452">
    <property type="entry name" value="SH3_domain"/>
</dbReference>
<dbReference type="GO" id="GO:0008289">
    <property type="term" value="F:lipid binding"/>
    <property type="evidence" value="ECO:0007669"/>
    <property type="project" value="TreeGrafter"/>
</dbReference>
<dbReference type="InterPro" id="IPR046982">
    <property type="entry name" value="BIN3/RVS161-like"/>
</dbReference>
<gene>
    <name evidence="5" type="primary">ABSGL_01942.1 scaffold 2596</name>
</gene>
<dbReference type="Gene3D" id="2.30.30.40">
    <property type="entry name" value="SH3 Domains"/>
    <property type="match status" value="1"/>
</dbReference>
<accession>A0A168LCN0</accession>
<dbReference type="Gene3D" id="1.20.1270.60">
    <property type="entry name" value="Arfaptin homology (AH) domain/BAR domain"/>
    <property type="match status" value="1"/>
</dbReference>
<dbReference type="GO" id="GO:0097320">
    <property type="term" value="P:plasma membrane tubulation"/>
    <property type="evidence" value="ECO:0007669"/>
    <property type="project" value="TreeGrafter"/>
</dbReference>
<dbReference type="CDD" id="cd07599">
    <property type="entry name" value="BAR_Rvs167p"/>
    <property type="match status" value="1"/>
</dbReference>
<dbReference type="GO" id="GO:0043332">
    <property type="term" value="C:mating projection tip"/>
    <property type="evidence" value="ECO:0007669"/>
    <property type="project" value="TreeGrafter"/>
</dbReference>
<dbReference type="SUPFAM" id="SSF50044">
    <property type="entry name" value="SH3-domain"/>
    <property type="match status" value="1"/>
</dbReference>
<evidence type="ECO:0000313" key="5">
    <source>
        <dbReference type="EMBL" id="SAL96526.1"/>
    </source>
</evidence>
<organism evidence="5">
    <name type="scientific">Absidia glauca</name>
    <name type="common">Pin mould</name>
    <dbReference type="NCBI Taxonomy" id="4829"/>
    <lineage>
        <taxon>Eukaryota</taxon>
        <taxon>Fungi</taxon>
        <taxon>Fungi incertae sedis</taxon>
        <taxon>Mucoromycota</taxon>
        <taxon>Mucoromycotina</taxon>
        <taxon>Mucoromycetes</taxon>
        <taxon>Mucorales</taxon>
        <taxon>Cunninghamellaceae</taxon>
        <taxon>Absidia</taxon>
    </lineage>
</organism>
<evidence type="ECO:0000259" key="3">
    <source>
        <dbReference type="PROSITE" id="PS50002"/>
    </source>
</evidence>
<dbReference type="GO" id="GO:0015629">
    <property type="term" value="C:actin cytoskeleton"/>
    <property type="evidence" value="ECO:0007669"/>
    <property type="project" value="TreeGrafter"/>
</dbReference>
<name>A0A168LCN0_ABSGL</name>
<dbReference type="AlphaFoldDB" id="A0A168LCN0"/>
<protein>
    <recommendedName>
        <fullName evidence="7">SH3 domain-containing protein</fullName>
    </recommendedName>
</protein>
<keyword evidence="6" id="KW-1185">Reference proteome</keyword>
<sequence length="382" mass="43268">MLARKNEATQDPEFTALEKKFTSSTKVVERLYKDTQTYRDSIAAAMMHQASMASYLSTIYDPYIGAPAMEGAIQKRVPPSSPDAIQAVNDAEAALGYCRDEVLPELDGLDRDVTRPLLELMEIGKTIQKTIVKRSHKMIDYDRHRLALSKLNTKQDRSFSEEKQIFKTETALETATQDYEYLNGMLKEQLPHYFQLQAQFIQPVYENLYQIQARIYGIIYARCHELMNANPQHFITNQYGIEDGFQYRKSQYDVRAEMENMDLLKSGGKAWLAVSGGANNSRLTLQERAALREQEKAGTPQAIGWGPSSPPPPPAIANRAATPTIHYVVALYDYQAQADGDLSFRKDDKIKLVDRTLDQNDWWTGTLNGQTGIFPGNYVSEL</sequence>
<dbReference type="Pfam" id="PF03114">
    <property type="entry name" value="BAR"/>
    <property type="match status" value="1"/>
</dbReference>